<feature type="domain" description="COBRA C-terminal" evidence="7">
    <location>
        <begin position="240"/>
        <end position="306"/>
    </location>
</feature>
<dbReference type="PIRSF" id="PIRSF038122">
    <property type="entry name" value="COBRA"/>
    <property type="match status" value="1"/>
</dbReference>
<dbReference type="AlphaFoldDB" id="A0A9Q0YVE9"/>
<evidence type="ECO:0000256" key="6">
    <source>
        <dbReference type="ARBA" id="ARBA00023288"/>
    </source>
</evidence>
<feature type="domain" description="COBRA C-terminal" evidence="7">
    <location>
        <begin position="168"/>
        <end position="201"/>
    </location>
</feature>
<dbReference type="GO" id="GO:0005886">
    <property type="term" value="C:plasma membrane"/>
    <property type="evidence" value="ECO:0007669"/>
    <property type="project" value="UniProtKB-SubCell"/>
</dbReference>
<evidence type="ECO:0000259" key="7">
    <source>
        <dbReference type="Pfam" id="PF25079"/>
    </source>
</evidence>
<dbReference type="GO" id="GO:0098552">
    <property type="term" value="C:side of membrane"/>
    <property type="evidence" value="ECO:0007669"/>
    <property type="project" value="UniProtKB-KW"/>
</dbReference>
<keyword evidence="6" id="KW-0449">Lipoprotein</keyword>
<dbReference type="PANTHER" id="PTHR31673">
    <property type="entry name" value="PROTEIN COBRA"/>
    <property type="match status" value="1"/>
</dbReference>
<accession>A0A9Q0YVE9</accession>
<keyword evidence="3" id="KW-0336">GPI-anchor</keyword>
<keyword evidence="3" id="KW-0472">Membrane</keyword>
<organism evidence="8 9">
    <name type="scientific">Salix purpurea</name>
    <name type="common">Purple osier willow</name>
    <dbReference type="NCBI Taxonomy" id="77065"/>
    <lineage>
        <taxon>Eukaryota</taxon>
        <taxon>Viridiplantae</taxon>
        <taxon>Streptophyta</taxon>
        <taxon>Embryophyta</taxon>
        <taxon>Tracheophyta</taxon>
        <taxon>Spermatophyta</taxon>
        <taxon>Magnoliopsida</taxon>
        <taxon>eudicotyledons</taxon>
        <taxon>Gunneridae</taxon>
        <taxon>Pentapetalae</taxon>
        <taxon>rosids</taxon>
        <taxon>fabids</taxon>
        <taxon>Malpighiales</taxon>
        <taxon>Salicaceae</taxon>
        <taxon>Saliceae</taxon>
        <taxon>Salix</taxon>
    </lineage>
</organism>
<sequence length="334" mass="37091">MVSIYNFQQYRHVEPPGWKLNWAWRGKEVIWAMQGAEATEQGNCSQFKGPTLPHCCEKKPFIVDLLPGTNYNSQTQNCCKAGVLSSIKQDPSKYAATFQMAVGGSGTYSRFVMPEDLKLGVPGYSCGGAVKVKPSRYTTDGGRRWTQALATWNVTCMYSQILASPTPRCCVSLSAFYNQTIVSCPRCSCGCQGQPGTECVKYGETPPLLKQNHDPATPVVRMEPGCAPSQPAKFDTDYYADDSGMFWGLPFYNDILLQEGKNGNLQTEILLRKDPGIFTFREGWAFPRKIQFNGDECVMPPPDEYPSLPNKGHIASATTPFIILFSLFLSIFML</sequence>
<evidence type="ECO:0000313" key="8">
    <source>
        <dbReference type="EMBL" id="KAJ6711328.1"/>
    </source>
</evidence>
<reference evidence="8" key="1">
    <citation type="submission" date="2022-11" db="EMBL/GenBank/DDBJ databases">
        <authorList>
            <person name="Hyden B.L."/>
            <person name="Feng K."/>
            <person name="Yates T."/>
            <person name="Jawdy S."/>
            <person name="Smart L.B."/>
            <person name="Muchero W."/>
        </authorList>
    </citation>
    <scope>NUCLEOTIDE SEQUENCE</scope>
    <source>
        <tissue evidence="8">Shoot tip</tissue>
    </source>
</reference>
<evidence type="ECO:0000256" key="1">
    <source>
        <dbReference type="ARBA" id="ARBA00004609"/>
    </source>
</evidence>
<dbReference type="Pfam" id="PF04833">
    <property type="entry name" value="COBRA"/>
    <property type="match status" value="1"/>
</dbReference>
<evidence type="ECO:0000256" key="4">
    <source>
        <dbReference type="ARBA" id="ARBA00022729"/>
    </source>
</evidence>
<dbReference type="GO" id="GO:0052324">
    <property type="term" value="P:plant-type cell wall cellulose biosynthetic process"/>
    <property type="evidence" value="ECO:0007669"/>
    <property type="project" value="TreeGrafter"/>
</dbReference>
<dbReference type="InterPro" id="IPR056900">
    <property type="entry name" value="COB_C"/>
</dbReference>
<comment type="subcellular location">
    <subcellularLocation>
        <location evidence="1">Cell membrane</location>
        <topology evidence="1">Lipid-anchor</topology>
        <topology evidence="1">GPI-anchor</topology>
    </subcellularLocation>
</comment>
<dbReference type="PANTHER" id="PTHR31673:SF30">
    <property type="entry name" value="COBRA-LIKE PROTEIN 6"/>
    <property type="match status" value="1"/>
</dbReference>
<comment type="caution">
    <text evidence="8">The sequence shown here is derived from an EMBL/GenBank/DDBJ whole genome shotgun (WGS) entry which is preliminary data.</text>
</comment>
<keyword evidence="5" id="KW-0325">Glycoprotein</keyword>
<dbReference type="InterPro" id="IPR006918">
    <property type="entry name" value="COBRA_pln"/>
</dbReference>
<evidence type="ECO:0000256" key="5">
    <source>
        <dbReference type="ARBA" id="ARBA00023180"/>
    </source>
</evidence>
<proteinExistence type="inferred from homology"/>
<keyword evidence="4" id="KW-0732">Signal</keyword>
<evidence type="ECO:0000256" key="3">
    <source>
        <dbReference type="ARBA" id="ARBA00022622"/>
    </source>
</evidence>
<dbReference type="Proteomes" id="UP001151532">
    <property type="component" value="Chromosome 1"/>
</dbReference>
<comment type="similarity">
    <text evidence="2">Belongs to the COBRA family.</text>
</comment>
<reference evidence="8" key="2">
    <citation type="journal article" date="2023" name="Int. J. Mol. Sci.">
        <title>De Novo Assembly and Annotation of 11 Diverse Shrub Willow (Salix) Genomes Reveals Novel Gene Organization in Sex-Linked Regions.</title>
        <authorList>
            <person name="Hyden B."/>
            <person name="Feng K."/>
            <person name="Yates T.B."/>
            <person name="Jawdy S."/>
            <person name="Cereghino C."/>
            <person name="Smart L.B."/>
            <person name="Muchero W."/>
        </authorList>
    </citation>
    <scope>NUCLEOTIDE SEQUENCE</scope>
    <source>
        <tissue evidence="8">Shoot tip</tissue>
    </source>
</reference>
<evidence type="ECO:0000256" key="2">
    <source>
        <dbReference type="ARBA" id="ARBA00005507"/>
    </source>
</evidence>
<dbReference type="Pfam" id="PF25079">
    <property type="entry name" value="COB_C"/>
    <property type="match status" value="2"/>
</dbReference>
<protein>
    <submittedName>
        <fullName evidence="8">PROTEIN COBRA</fullName>
    </submittedName>
</protein>
<dbReference type="EMBL" id="JAPFFK010000015">
    <property type="protein sequence ID" value="KAJ6711328.1"/>
    <property type="molecule type" value="Genomic_DNA"/>
</dbReference>
<dbReference type="OrthoDB" id="1884438at2759"/>
<gene>
    <name evidence="8" type="ORF">OIU79_007727</name>
</gene>
<keyword evidence="9" id="KW-1185">Reference proteome</keyword>
<dbReference type="GO" id="GO:0010215">
    <property type="term" value="P:cellulose microfibril organization"/>
    <property type="evidence" value="ECO:0007669"/>
    <property type="project" value="InterPro"/>
</dbReference>
<name>A0A9Q0YVE9_SALPP</name>
<evidence type="ECO:0000313" key="9">
    <source>
        <dbReference type="Proteomes" id="UP001151532"/>
    </source>
</evidence>